<dbReference type="AlphaFoldDB" id="A0AAE1BW54"/>
<reference evidence="2" key="1">
    <citation type="submission" date="2023-10" db="EMBL/GenBank/DDBJ databases">
        <title>Genome assemblies of two species of porcelain crab, Petrolisthes cinctipes and Petrolisthes manimaculis (Anomura: Porcellanidae).</title>
        <authorList>
            <person name="Angst P."/>
        </authorList>
    </citation>
    <scope>NUCLEOTIDE SEQUENCE</scope>
    <source>
        <strain evidence="2">PB745_01</strain>
        <tissue evidence="2">Gill</tissue>
    </source>
</reference>
<dbReference type="EMBL" id="JAWQEG010005640">
    <property type="protein sequence ID" value="KAK3857297.1"/>
    <property type="molecule type" value="Genomic_DNA"/>
</dbReference>
<dbReference type="GO" id="GO:0005524">
    <property type="term" value="F:ATP binding"/>
    <property type="evidence" value="ECO:0007669"/>
    <property type="project" value="InterPro"/>
</dbReference>
<dbReference type="PROSITE" id="PS50011">
    <property type="entry name" value="PROTEIN_KINASE_DOM"/>
    <property type="match status" value="1"/>
</dbReference>
<feature type="domain" description="Protein kinase" evidence="1">
    <location>
        <begin position="20"/>
        <end position="273"/>
    </location>
</feature>
<dbReference type="InterPro" id="IPR008271">
    <property type="entry name" value="Ser/Thr_kinase_AS"/>
</dbReference>
<comment type="caution">
    <text evidence="2">The sequence shown here is derived from an EMBL/GenBank/DDBJ whole genome shotgun (WGS) entry which is preliminary data.</text>
</comment>
<keyword evidence="3" id="KW-1185">Reference proteome</keyword>
<dbReference type="SUPFAM" id="SSF56112">
    <property type="entry name" value="Protein kinase-like (PK-like)"/>
    <property type="match status" value="1"/>
</dbReference>
<dbReference type="InterPro" id="IPR000719">
    <property type="entry name" value="Prot_kinase_dom"/>
</dbReference>
<dbReference type="PROSITE" id="PS00108">
    <property type="entry name" value="PROTEIN_KINASE_ST"/>
    <property type="match status" value="1"/>
</dbReference>
<name>A0AAE1BW54_PETCI</name>
<dbReference type="Gene3D" id="1.10.510.10">
    <property type="entry name" value="Transferase(Phosphotransferase) domain 1"/>
    <property type="match status" value="1"/>
</dbReference>
<evidence type="ECO:0000313" key="3">
    <source>
        <dbReference type="Proteomes" id="UP001286313"/>
    </source>
</evidence>
<proteinExistence type="predicted"/>
<dbReference type="Pfam" id="PF00069">
    <property type="entry name" value="Pkinase"/>
    <property type="match status" value="1"/>
</dbReference>
<dbReference type="InterPro" id="IPR011009">
    <property type="entry name" value="Kinase-like_dom_sf"/>
</dbReference>
<protein>
    <recommendedName>
        <fullName evidence="1">Protein kinase domain-containing protein</fullName>
    </recommendedName>
</protein>
<accession>A0AAE1BW54</accession>
<dbReference type="Proteomes" id="UP001286313">
    <property type="component" value="Unassembled WGS sequence"/>
</dbReference>
<evidence type="ECO:0000259" key="1">
    <source>
        <dbReference type="PROSITE" id="PS50011"/>
    </source>
</evidence>
<organism evidence="2 3">
    <name type="scientific">Petrolisthes cinctipes</name>
    <name type="common">Flat porcelain crab</name>
    <dbReference type="NCBI Taxonomy" id="88211"/>
    <lineage>
        <taxon>Eukaryota</taxon>
        <taxon>Metazoa</taxon>
        <taxon>Ecdysozoa</taxon>
        <taxon>Arthropoda</taxon>
        <taxon>Crustacea</taxon>
        <taxon>Multicrustacea</taxon>
        <taxon>Malacostraca</taxon>
        <taxon>Eumalacostraca</taxon>
        <taxon>Eucarida</taxon>
        <taxon>Decapoda</taxon>
        <taxon>Pleocyemata</taxon>
        <taxon>Anomura</taxon>
        <taxon>Galatheoidea</taxon>
        <taxon>Porcellanidae</taxon>
        <taxon>Petrolisthes</taxon>
    </lineage>
</organism>
<dbReference type="GO" id="GO:0004672">
    <property type="term" value="F:protein kinase activity"/>
    <property type="evidence" value="ECO:0007669"/>
    <property type="project" value="InterPro"/>
</dbReference>
<sequence>MQLLALGYKLVDVKPLEAQLTIYDLLGEGGYGDVYSVELEDVPYPLCLKLIRIIHALDSTLHEANALAITRRMRGVPRLVGICLDPPAILMSMHGRLTLSKFCRMKPVDEYVLLRIFHTLSGTLALINEWGFSHNDIKASNVTIEGYSEASTTVTTLIDLGLLTNHGVYPFGKASELKRLDIERQHNTKPWYEPDMFCGKKPTSEATDMYSFGYLLKGVLRLLPTTSHHLSTLTYRALGPSKSRPSFLEARKIIQKVAMYKEAWCIDVSPFDV</sequence>
<dbReference type="SMART" id="SM00220">
    <property type="entry name" value="S_TKc"/>
    <property type="match status" value="1"/>
</dbReference>
<gene>
    <name evidence="2" type="ORF">Pcinc_036445</name>
</gene>
<evidence type="ECO:0000313" key="2">
    <source>
        <dbReference type="EMBL" id="KAK3857297.1"/>
    </source>
</evidence>